<protein>
    <submittedName>
        <fullName evidence="1">AAA family ATPase</fullName>
    </submittedName>
</protein>
<evidence type="ECO:0000313" key="1">
    <source>
        <dbReference type="EMBL" id="MBY9075847.1"/>
    </source>
</evidence>
<evidence type="ECO:0000313" key="2">
    <source>
        <dbReference type="Proteomes" id="UP000754710"/>
    </source>
</evidence>
<name>A0ABS7RQJ7_9ACTN</name>
<dbReference type="Pfam" id="PF13671">
    <property type="entry name" value="AAA_33"/>
    <property type="match status" value="1"/>
</dbReference>
<proteinExistence type="predicted"/>
<dbReference type="PANTHER" id="PTHR37807">
    <property type="entry name" value="OS07G0160300 PROTEIN"/>
    <property type="match status" value="1"/>
</dbReference>
<dbReference type="SUPFAM" id="SSF52540">
    <property type="entry name" value="P-loop containing nucleoside triphosphate hydrolases"/>
    <property type="match status" value="1"/>
</dbReference>
<dbReference type="PANTHER" id="PTHR37807:SF3">
    <property type="entry name" value="OS07G0160300 PROTEIN"/>
    <property type="match status" value="1"/>
</dbReference>
<organism evidence="1 2">
    <name type="scientific">Nocardioides jiangsuensis</name>
    <dbReference type="NCBI Taxonomy" id="2866161"/>
    <lineage>
        <taxon>Bacteria</taxon>
        <taxon>Bacillati</taxon>
        <taxon>Actinomycetota</taxon>
        <taxon>Actinomycetes</taxon>
        <taxon>Propionibacteriales</taxon>
        <taxon>Nocardioidaceae</taxon>
        <taxon>Nocardioides</taxon>
    </lineage>
</organism>
<comment type="caution">
    <text evidence="1">The sequence shown here is derived from an EMBL/GenBank/DDBJ whole genome shotgun (WGS) entry which is preliminary data.</text>
</comment>
<dbReference type="Gene3D" id="3.40.50.300">
    <property type="entry name" value="P-loop containing nucleotide triphosphate hydrolases"/>
    <property type="match status" value="1"/>
</dbReference>
<sequence>MNVSSDENTPLGSNVRDVLVVLAGLPGTGKTTIGRLLARRLRAAYLRTDVIAGPMLLEGVTEDTAEAGRVAYGIAREVATENLRAGVPVVVDGVHATHERRALWRGVSEATQSRLVQLEMTLEDEVEHRLRVEHRQARGYVGPNWEQILDMNYDEWNEAIDGSRLLVDTFETDAALACCLTRVASPDPT</sequence>
<dbReference type="Proteomes" id="UP000754710">
    <property type="component" value="Unassembled WGS sequence"/>
</dbReference>
<dbReference type="InterPro" id="IPR027417">
    <property type="entry name" value="P-loop_NTPase"/>
</dbReference>
<keyword evidence="2" id="KW-1185">Reference proteome</keyword>
<reference evidence="1 2" key="1">
    <citation type="submission" date="2021-08" db="EMBL/GenBank/DDBJ databases">
        <title>Nocardioides bacterium WL0053 sp. nov., isolated from the sediment.</title>
        <authorList>
            <person name="Wang L."/>
            <person name="Zhang D."/>
            <person name="Zhang A."/>
        </authorList>
    </citation>
    <scope>NUCLEOTIDE SEQUENCE [LARGE SCALE GENOMIC DNA]</scope>
    <source>
        <strain evidence="1 2">WL0053</strain>
    </source>
</reference>
<dbReference type="RefSeq" id="WP_221025546.1">
    <property type="nucleotide sequence ID" value="NZ_JAIEZQ010000002.1"/>
</dbReference>
<accession>A0ABS7RQJ7</accession>
<dbReference type="EMBL" id="JAIEZQ010000002">
    <property type="protein sequence ID" value="MBY9075847.1"/>
    <property type="molecule type" value="Genomic_DNA"/>
</dbReference>
<gene>
    <name evidence="1" type="ORF">K1X13_13525</name>
</gene>